<dbReference type="Proteomes" id="UP001153712">
    <property type="component" value="Chromosome 5"/>
</dbReference>
<protein>
    <submittedName>
        <fullName evidence="1">Uncharacterized protein</fullName>
    </submittedName>
</protein>
<sequence>MITEPDERFEDETEEDICCPLCPTISCLFNRTISSHDLDQDHPFYMEPTLPFPNLTYPTEEILYHILGEYACLIDHYPDIFVDDKPSELDGALAITIPHLHTTSTQTKRRKTASTDGAAAGPPYKLDMELRGGKFIPCICGKSHGLQDFCERTGCMGSPDCLRFPPECLPALFQGRPQRVVYPRTKLGLSETVGVGGGPFRVVGPFVDGSHSPMSADCGCCECLERDAALWLKCLLQAQLGYCAAAY</sequence>
<dbReference type="AlphaFoldDB" id="A0A9N9XTW0"/>
<organism evidence="1 2">
    <name type="scientific">Phyllotreta striolata</name>
    <name type="common">Striped flea beetle</name>
    <name type="synonym">Crioceris striolata</name>
    <dbReference type="NCBI Taxonomy" id="444603"/>
    <lineage>
        <taxon>Eukaryota</taxon>
        <taxon>Metazoa</taxon>
        <taxon>Ecdysozoa</taxon>
        <taxon>Arthropoda</taxon>
        <taxon>Hexapoda</taxon>
        <taxon>Insecta</taxon>
        <taxon>Pterygota</taxon>
        <taxon>Neoptera</taxon>
        <taxon>Endopterygota</taxon>
        <taxon>Coleoptera</taxon>
        <taxon>Polyphaga</taxon>
        <taxon>Cucujiformia</taxon>
        <taxon>Chrysomeloidea</taxon>
        <taxon>Chrysomelidae</taxon>
        <taxon>Galerucinae</taxon>
        <taxon>Alticini</taxon>
        <taxon>Phyllotreta</taxon>
    </lineage>
</organism>
<reference evidence="1" key="1">
    <citation type="submission" date="2022-01" db="EMBL/GenBank/DDBJ databases">
        <authorList>
            <person name="King R."/>
        </authorList>
    </citation>
    <scope>NUCLEOTIDE SEQUENCE</scope>
</reference>
<keyword evidence="2" id="KW-1185">Reference proteome</keyword>
<evidence type="ECO:0000313" key="1">
    <source>
        <dbReference type="EMBL" id="CAG9861821.1"/>
    </source>
</evidence>
<accession>A0A9N9XTW0</accession>
<evidence type="ECO:0000313" key="2">
    <source>
        <dbReference type="Proteomes" id="UP001153712"/>
    </source>
</evidence>
<gene>
    <name evidence="1" type="ORF">PHYEVI_LOCUS8147</name>
</gene>
<dbReference type="EMBL" id="OU900098">
    <property type="protein sequence ID" value="CAG9861821.1"/>
    <property type="molecule type" value="Genomic_DNA"/>
</dbReference>
<dbReference type="OrthoDB" id="6611808at2759"/>
<proteinExistence type="predicted"/>
<name>A0A9N9XTW0_PHYSR</name>